<evidence type="ECO:0000313" key="1">
    <source>
        <dbReference type="EMBL" id="GFH62711.1"/>
    </source>
</evidence>
<proteinExistence type="predicted"/>
<protein>
    <recommendedName>
        <fullName evidence="3">YkgJ family cysteine cluster protein</fullName>
    </recommendedName>
</protein>
<gene>
    <name evidence="1" type="ORF">ZNDK_0482</name>
</gene>
<dbReference type="Proteomes" id="UP000505077">
    <property type="component" value="Unassembled WGS sequence"/>
</dbReference>
<dbReference type="AlphaFoldDB" id="A0A6L2R564"/>
<evidence type="ECO:0000313" key="2">
    <source>
        <dbReference type="Proteomes" id="UP000505077"/>
    </source>
</evidence>
<dbReference type="Pfam" id="PF03692">
    <property type="entry name" value="CxxCxxCC"/>
    <property type="match status" value="1"/>
</dbReference>
<evidence type="ECO:0008006" key="3">
    <source>
        <dbReference type="Google" id="ProtNLM"/>
    </source>
</evidence>
<comment type="caution">
    <text evidence="1">The sequence shown here is derived from an EMBL/GenBank/DDBJ whole genome shotgun (WGS) entry which is preliminary data.</text>
</comment>
<name>A0A6L2R564_9BACT</name>
<sequence>MSANLSEIFTRYEAIRNDADTLFEKIRAAHPDRVLCREGCGDCCHALFDLSLVEAMYVKRAFEQAFAHGPQRSAILARASETDRALTRLKRGFFQKEKNGLPQEKILACAAQTRLSCPLLDANARCLLYEARPITCRIYGVPTAIAGQGHVCGFSAFEKGRPYPTVHLDKLHARLDALTRELATTLNSRFTKLHEVYTPLSMSLITAYDNTWLGTDQPEAK</sequence>
<dbReference type="InterPro" id="IPR005358">
    <property type="entry name" value="Puta_zinc/iron-chelating_dom"/>
</dbReference>
<accession>A0A6L2R564</accession>
<reference evidence="1 2" key="1">
    <citation type="journal article" date="2020" name="ISME J.">
        <title>Parallel Reductive Genome Evolution in Desulfovibrio Ectosymbionts Independently Acquired by Trichonympha Protists in the Termite Gut.</title>
        <authorList>
            <person name="Takeuchi M."/>
            <person name="Kuwahara H."/>
            <person name="Murakami T."/>
            <person name="Takahashi K."/>
            <person name="Kajitani R."/>
            <person name="Toyoda A."/>
            <person name="Itoh T."/>
            <person name="Ohkuma M."/>
            <person name="Hongoh Y."/>
        </authorList>
    </citation>
    <scope>NUCLEOTIDE SEQUENCE [LARGE SCALE GENOMIC DNA]</scope>
    <source>
        <strain evidence="1">ZnDsv-02</strain>
    </source>
</reference>
<dbReference type="EMBL" id="BLLL01000004">
    <property type="protein sequence ID" value="GFH62711.1"/>
    <property type="molecule type" value="Genomic_DNA"/>
</dbReference>
<organism evidence="1 2">
    <name type="scientific">Candidatus Desulfovibrio kirbyi</name>
    <dbReference type="NCBI Taxonomy" id="2696086"/>
    <lineage>
        <taxon>Bacteria</taxon>
        <taxon>Pseudomonadati</taxon>
        <taxon>Thermodesulfobacteriota</taxon>
        <taxon>Desulfovibrionia</taxon>
        <taxon>Desulfovibrionales</taxon>
        <taxon>Desulfovibrionaceae</taxon>
        <taxon>Desulfovibrio</taxon>
    </lineage>
</organism>